<evidence type="ECO:0000256" key="7">
    <source>
        <dbReference type="ARBA" id="ARBA00022842"/>
    </source>
</evidence>
<dbReference type="PROSITE" id="PS00629">
    <property type="entry name" value="IMP_1"/>
    <property type="match status" value="1"/>
</dbReference>
<dbReference type="InterPro" id="IPR000760">
    <property type="entry name" value="Inositol_monophosphatase-like"/>
</dbReference>
<comment type="similarity">
    <text evidence="4 8">Belongs to the inositol monophosphatase superfamily.</text>
</comment>
<dbReference type="PROSITE" id="PS00630">
    <property type="entry name" value="IMP_2"/>
    <property type="match status" value="1"/>
</dbReference>
<dbReference type="SUPFAM" id="SSF56655">
    <property type="entry name" value="Carbohydrate phosphatase"/>
    <property type="match status" value="1"/>
</dbReference>
<organism evidence="9 10">
    <name type="scientific">Oikopleura dioica</name>
    <name type="common">Tunicate</name>
    <dbReference type="NCBI Taxonomy" id="34765"/>
    <lineage>
        <taxon>Eukaryota</taxon>
        <taxon>Metazoa</taxon>
        <taxon>Chordata</taxon>
        <taxon>Tunicata</taxon>
        <taxon>Appendicularia</taxon>
        <taxon>Copelata</taxon>
        <taxon>Oikopleuridae</taxon>
        <taxon>Oikopleura</taxon>
    </lineage>
</organism>
<comment type="catalytic activity">
    <reaction evidence="1 8">
        <text>a myo-inositol phosphate + H2O = myo-inositol + phosphate</text>
        <dbReference type="Rhea" id="RHEA:24056"/>
        <dbReference type="ChEBI" id="CHEBI:15377"/>
        <dbReference type="ChEBI" id="CHEBI:17268"/>
        <dbReference type="ChEBI" id="CHEBI:43474"/>
        <dbReference type="ChEBI" id="CHEBI:84139"/>
        <dbReference type="EC" id="3.1.3.25"/>
    </reaction>
</comment>
<evidence type="ECO:0000256" key="5">
    <source>
        <dbReference type="ARBA" id="ARBA00022723"/>
    </source>
</evidence>
<dbReference type="Pfam" id="PF00459">
    <property type="entry name" value="Inositol_P"/>
    <property type="match status" value="1"/>
</dbReference>
<keyword evidence="7 8" id="KW-0460">Magnesium</keyword>
<dbReference type="PANTHER" id="PTHR20854">
    <property type="entry name" value="INOSITOL MONOPHOSPHATASE"/>
    <property type="match status" value="1"/>
</dbReference>
<proteinExistence type="inferred from homology"/>
<dbReference type="InterPro" id="IPR033942">
    <property type="entry name" value="IMPase"/>
</dbReference>
<dbReference type="InterPro" id="IPR020550">
    <property type="entry name" value="Inositol_monophosphatase_CS"/>
</dbReference>
<dbReference type="Proteomes" id="UP001158576">
    <property type="component" value="Chromosome XSR"/>
</dbReference>
<evidence type="ECO:0000256" key="6">
    <source>
        <dbReference type="ARBA" id="ARBA00022801"/>
    </source>
</evidence>
<evidence type="ECO:0000256" key="1">
    <source>
        <dbReference type="ARBA" id="ARBA00001033"/>
    </source>
</evidence>
<dbReference type="EC" id="3.1.3.25" evidence="8"/>
<dbReference type="InterPro" id="IPR020552">
    <property type="entry name" value="Inositol_monoPase_Li-sen"/>
</dbReference>
<dbReference type="PRINTS" id="PR00377">
    <property type="entry name" value="IMPHPHTASES"/>
</dbReference>
<evidence type="ECO:0000256" key="2">
    <source>
        <dbReference type="ARBA" id="ARBA00001946"/>
    </source>
</evidence>
<gene>
    <name evidence="9" type="ORF">OKIOD_LOCUS4886</name>
</gene>
<dbReference type="InterPro" id="IPR020583">
    <property type="entry name" value="Inositol_monoP_metal-BS"/>
</dbReference>
<dbReference type="CDD" id="cd01639">
    <property type="entry name" value="IMPase"/>
    <property type="match status" value="1"/>
</dbReference>
<evidence type="ECO:0000256" key="4">
    <source>
        <dbReference type="ARBA" id="ARBA00009759"/>
    </source>
</evidence>
<dbReference type="PRINTS" id="PR00378">
    <property type="entry name" value="LIIMPHPHTASE"/>
</dbReference>
<keyword evidence="5 8" id="KW-0479">Metal-binding</keyword>
<evidence type="ECO:0000256" key="8">
    <source>
        <dbReference type="RuleBase" id="RU364068"/>
    </source>
</evidence>
<comment type="cofactor">
    <cofactor evidence="2 8">
        <name>Mg(2+)</name>
        <dbReference type="ChEBI" id="CHEBI:18420"/>
    </cofactor>
</comment>
<protein>
    <recommendedName>
        <fullName evidence="8">Inositol-1-monophosphatase</fullName>
        <ecNumber evidence="8">3.1.3.25</ecNumber>
    </recommendedName>
</protein>
<evidence type="ECO:0000313" key="9">
    <source>
        <dbReference type="EMBL" id="CAG5094188.1"/>
    </source>
</evidence>
<comment type="pathway">
    <text evidence="3 8">Polyol metabolism; myo-inositol biosynthesis; myo-inositol from D-glucose 6-phosphate: step 2/2.</text>
</comment>
<dbReference type="EMBL" id="OU015569">
    <property type="protein sequence ID" value="CAG5094188.1"/>
    <property type="molecule type" value="Genomic_DNA"/>
</dbReference>
<dbReference type="Gene3D" id="3.30.540.10">
    <property type="entry name" value="Fructose-1,6-Bisphosphatase, subunit A, domain 1"/>
    <property type="match status" value="1"/>
</dbReference>
<reference evidence="9 10" key="1">
    <citation type="submission" date="2021-04" db="EMBL/GenBank/DDBJ databases">
        <authorList>
            <person name="Bliznina A."/>
        </authorList>
    </citation>
    <scope>NUCLEOTIDE SEQUENCE [LARGE SCALE GENOMIC DNA]</scope>
</reference>
<evidence type="ECO:0000256" key="3">
    <source>
        <dbReference type="ARBA" id="ARBA00005152"/>
    </source>
</evidence>
<accession>A0ABN7S8A6</accession>
<name>A0ABN7S8A6_OIKDI</name>
<sequence length="282" mass="30575">MSVVEDFDVEGAFEFAKKLAVENGEIVKVAFHKPKNVDTKSNPTDLVTETDRLVEKNIFAAIRQKYPNHKLIGEESFTGPMSLTLTNEPTWVIDPIDGTSNFVTGFPYVAVVIGLLLNKEPVFGVVFNPILGELFSARKGHGSFLNGNQIFVKKTTELNESVVLSGFTSGRNYENLAKVRGNLEAILMNPAIGIRMLGSTACAMTIVAAGRGDAYFGANFHIWDIAAPTIIITEAGGVVGDLAGEELNLMKRQIISTCTPELMRKIADKITPINPEADGSVE</sequence>
<keyword evidence="6 8" id="KW-0378">Hydrolase</keyword>
<keyword evidence="10" id="KW-1185">Reference proteome</keyword>
<dbReference type="Gene3D" id="3.40.190.80">
    <property type="match status" value="1"/>
</dbReference>
<dbReference type="PANTHER" id="PTHR20854:SF4">
    <property type="entry name" value="INOSITOL-1-MONOPHOSPHATASE-RELATED"/>
    <property type="match status" value="1"/>
</dbReference>
<evidence type="ECO:0000313" key="10">
    <source>
        <dbReference type="Proteomes" id="UP001158576"/>
    </source>
</evidence>